<evidence type="ECO:0000313" key="2">
    <source>
        <dbReference type="Proteomes" id="UP000827976"/>
    </source>
</evidence>
<evidence type="ECO:0000313" key="1">
    <source>
        <dbReference type="EMBL" id="KAH7692326.1"/>
    </source>
</evidence>
<proteinExistence type="predicted"/>
<protein>
    <submittedName>
        <fullName evidence="1">Zinc finger RING/FYVE/PHD-type protein</fullName>
    </submittedName>
</protein>
<gene>
    <name evidence="1" type="ORF">IHE45_01G059400</name>
</gene>
<dbReference type="EMBL" id="CM037011">
    <property type="protein sequence ID" value="KAH7692326.1"/>
    <property type="molecule type" value="Genomic_DNA"/>
</dbReference>
<accession>A0ACB7WV40</accession>
<organism evidence="1 2">
    <name type="scientific">Dioscorea alata</name>
    <name type="common">Purple yam</name>
    <dbReference type="NCBI Taxonomy" id="55571"/>
    <lineage>
        <taxon>Eukaryota</taxon>
        <taxon>Viridiplantae</taxon>
        <taxon>Streptophyta</taxon>
        <taxon>Embryophyta</taxon>
        <taxon>Tracheophyta</taxon>
        <taxon>Spermatophyta</taxon>
        <taxon>Magnoliopsida</taxon>
        <taxon>Liliopsida</taxon>
        <taxon>Dioscoreales</taxon>
        <taxon>Dioscoreaceae</taxon>
        <taxon>Dioscorea</taxon>
    </lineage>
</organism>
<keyword evidence="2" id="KW-1185">Reference proteome</keyword>
<dbReference type="Proteomes" id="UP000827976">
    <property type="component" value="Chromosome 1"/>
</dbReference>
<sequence>MSNIISFVMKTLRLRGSVFTEKLIVLKPNKAVDDDGDCCVCLSSLAGGAATRKLPCRHLFHRECVNRWLALCQRTCPLCRVCVDGQGSKREELTEELVIWFSSFHVAGF</sequence>
<name>A0ACB7WV40_DIOAL</name>
<reference evidence="2" key="1">
    <citation type="journal article" date="2022" name="Nat. Commun.">
        <title>Chromosome evolution and the genetic basis of agronomically important traits in greater yam.</title>
        <authorList>
            <person name="Bredeson J.V."/>
            <person name="Lyons J.B."/>
            <person name="Oniyinde I.O."/>
            <person name="Okereke N.R."/>
            <person name="Kolade O."/>
            <person name="Nnabue I."/>
            <person name="Nwadili C.O."/>
            <person name="Hribova E."/>
            <person name="Parker M."/>
            <person name="Nwogha J."/>
            <person name="Shu S."/>
            <person name="Carlson J."/>
            <person name="Kariba R."/>
            <person name="Muthemba S."/>
            <person name="Knop K."/>
            <person name="Barton G.J."/>
            <person name="Sherwood A.V."/>
            <person name="Lopez-Montes A."/>
            <person name="Asiedu R."/>
            <person name="Jamnadass R."/>
            <person name="Muchugi A."/>
            <person name="Goodstein D."/>
            <person name="Egesi C.N."/>
            <person name="Featherston J."/>
            <person name="Asfaw A."/>
            <person name="Simpson G.G."/>
            <person name="Dolezel J."/>
            <person name="Hendre P.S."/>
            <person name="Van Deynze A."/>
            <person name="Kumar P.L."/>
            <person name="Obidiegwu J.E."/>
            <person name="Bhattacharjee R."/>
            <person name="Rokhsar D.S."/>
        </authorList>
    </citation>
    <scope>NUCLEOTIDE SEQUENCE [LARGE SCALE GENOMIC DNA]</scope>
    <source>
        <strain evidence="2">cv. TDa95/00328</strain>
    </source>
</reference>
<comment type="caution">
    <text evidence="1">The sequence shown here is derived from an EMBL/GenBank/DDBJ whole genome shotgun (WGS) entry which is preliminary data.</text>
</comment>